<feature type="signal peptide" evidence="5">
    <location>
        <begin position="1"/>
        <end position="25"/>
    </location>
</feature>
<accession>A0A089LD40</accession>
<name>A0A089LD40_PAEBO</name>
<reference evidence="6" key="1">
    <citation type="submission" date="2014-08" db="EMBL/GenBank/DDBJ databases">
        <title>Comparative genomics of the Paenibacillus odorifer group.</title>
        <authorList>
            <person name="den Bakker H.C."/>
            <person name="Tsai Y.-C.Y.-C."/>
            <person name="Martin N."/>
            <person name="Korlach J."/>
            <person name="Wiedmann M."/>
        </authorList>
    </citation>
    <scope>NUCLEOTIDE SEQUENCE [LARGE SCALE GENOMIC DNA]</scope>
    <source>
        <strain evidence="6">DSM 13188</strain>
    </source>
</reference>
<dbReference type="InterPro" id="IPR006059">
    <property type="entry name" value="SBP"/>
</dbReference>
<evidence type="ECO:0000313" key="6">
    <source>
        <dbReference type="EMBL" id="AIQ57068.1"/>
    </source>
</evidence>
<dbReference type="PANTHER" id="PTHR43649:SF31">
    <property type="entry name" value="SN-GLYCEROL-3-PHOSPHATE-BINDING PERIPLASMIC PROTEIN UGPB"/>
    <property type="match status" value="1"/>
</dbReference>
<comment type="subcellular location">
    <subcellularLocation>
        <location evidence="1">Cell envelope</location>
    </subcellularLocation>
</comment>
<dbReference type="Gene3D" id="3.40.190.10">
    <property type="entry name" value="Periplasmic binding protein-like II"/>
    <property type="match status" value="2"/>
</dbReference>
<dbReference type="RefSeq" id="WP_042211328.1">
    <property type="nucleotide sequence ID" value="NZ_CP009285.1"/>
</dbReference>
<evidence type="ECO:0000256" key="1">
    <source>
        <dbReference type="ARBA" id="ARBA00004196"/>
    </source>
</evidence>
<gene>
    <name evidence="6" type="ORF">PBOR_09090</name>
</gene>
<evidence type="ECO:0000256" key="3">
    <source>
        <dbReference type="ARBA" id="ARBA00022448"/>
    </source>
</evidence>
<evidence type="ECO:0000256" key="5">
    <source>
        <dbReference type="SAM" id="SignalP"/>
    </source>
</evidence>
<dbReference type="Pfam" id="PF01547">
    <property type="entry name" value="SBP_bac_1"/>
    <property type="match status" value="1"/>
</dbReference>
<evidence type="ECO:0000256" key="2">
    <source>
        <dbReference type="ARBA" id="ARBA00008520"/>
    </source>
</evidence>
<dbReference type="HOGENOM" id="CLU_021021_3_0_9"/>
<keyword evidence="7" id="KW-1185">Reference proteome</keyword>
<dbReference type="EMBL" id="CP009285">
    <property type="protein sequence ID" value="AIQ57068.1"/>
    <property type="molecule type" value="Genomic_DNA"/>
</dbReference>
<proteinExistence type="inferred from homology"/>
<dbReference type="KEGG" id="pbd:PBOR_09090"/>
<comment type="similarity">
    <text evidence="2">Belongs to the bacterial solute-binding protein 1 family.</text>
</comment>
<dbReference type="PROSITE" id="PS51257">
    <property type="entry name" value="PROKAR_LIPOPROTEIN"/>
    <property type="match status" value="1"/>
</dbReference>
<dbReference type="OrthoDB" id="2492023at2"/>
<feature type="chain" id="PRO_5038660517" evidence="5">
    <location>
        <begin position="26"/>
        <end position="535"/>
    </location>
</feature>
<sequence length="535" mass="59064">MTTRGSKKWASPAIAVLMASTMLLSACSSKEDTASGNAGSGSPEPATLKVEVFDRGNTPSGYTISDSYLTRLVQERFGDPNNIDVEFVPVPRSEEIQKLNVLMASKSEVPDIVFTYDSGTFNRYAEQGGLTDLTELIDEYAPNLEKFLGEDTLAYGQYNGKQFALPGRRLVLGKYAGYVRQDWLDKLGLPVPTTTDELYTTLKAFKDKDPGGTGGKVIPFGVSLAAAQYEPLIWSFIKPLTDEQRYTLTQQLGSSDYPALLPGFEDALKFMNKLYNEGLMSKDFGLDKDKKQLWQSLQNGLVGFYTEDAGEPYFTWNDFYENLQTNVPGASITPVDTFTNAAGEHAKPAYAPNAMYVMIPKSSSNAVAALKYLDWMASDTNLFDIQFGVENENYTLVNGVPVVKPDATPEITDRLYNFGDIAVIVNGKFAGDDAKNEAAYIAQTPEKFQADMKKSVEISNVDTIQPVRFGHPIEAEAKYGTALADKFQEIIVKMTMIKPEQFESTYDSMIKDYMASGGQAILDERTAAYKEMTSK</sequence>
<dbReference type="InterPro" id="IPR050490">
    <property type="entry name" value="Bact_solute-bd_prot1"/>
</dbReference>
<evidence type="ECO:0000256" key="4">
    <source>
        <dbReference type="ARBA" id="ARBA00022729"/>
    </source>
</evidence>
<dbReference type="Proteomes" id="UP000029518">
    <property type="component" value="Chromosome"/>
</dbReference>
<keyword evidence="3" id="KW-0813">Transport</keyword>
<dbReference type="SUPFAM" id="SSF53850">
    <property type="entry name" value="Periplasmic binding protein-like II"/>
    <property type="match status" value="1"/>
</dbReference>
<dbReference type="AlphaFoldDB" id="A0A089LD40"/>
<dbReference type="GO" id="GO:0030313">
    <property type="term" value="C:cell envelope"/>
    <property type="evidence" value="ECO:0007669"/>
    <property type="project" value="UniProtKB-SubCell"/>
</dbReference>
<protein>
    <submittedName>
        <fullName evidence="6">ABC transporter substrate-binding protein</fullName>
    </submittedName>
</protein>
<evidence type="ECO:0000313" key="7">
    <source>
        <dbReference type="Proteomes" id="UP000029518"/>
    </source>
</evidence>
<keyword evidence="4 5" id="KW-0732">Signal</keyword>
<organism evidence="6 7">
    <name type="scientific">Paenibacillus borealis</name>
    <dbReference type="NCBI Taxonomy" id="160799"/>
    <lineage>
        <taxon>Bacteria</taxon>
        <taxon>Bacillati</taxon>
        <taxon>Bacillota</taxon>
        <taxon>Bacilli</taxon>
        <taxon>Bacillales</taxon>
        <taxon>Paenibacillaceae</taxon>
        <taxon>Paenibacillus</taxon>
    </lineage>
</organism>
<dbReference type="PANTHER" id="PTHR43649">
    <property type="entry name" value="ARABINOSE-BINDING PROTEIN-RELATED"/>
    <property type="match status" value="1"/>
</dbReference>